<organism evidence="2 3">
    <name type="scientific">Achromobacter marplatensis</name>
    <dbReference type="NCBI Taxonomy" id="470868"/>
    <lineage>
        <taxon>Bacteria</taxon>
        <taxon>Pseudomonadati</taxon>
        <taxon>Pseudomonadota</taxon>
        <taxon>Betaproteobacteria</taxon>
        <taxon>Burkholderiales</taxon>
        <taxon>Alcaligenaceae</taxon>
        <taxon>Achromobacter</taxon>
    </lineage>
</organism>
<feature type="region of interest" description="Disordered" evidence="1">
    <location>
        <begin position="1"/>
        <end position="22"/>
    </location>
</feature>
<proteinExistence type="predicted"/>
<dbReference type="EMBL" id="JAOCKG010000004">
    <property type="protein sequence ID" value="MDH2051142.1"/>
    <property type="molecule type" value="Genomic_DNA"/>
</dbReference>
<evidence type="ECO:0000313" key="3">
    <source>
        <dbReference type="Proteomes" id="UP001161276"/>
    </source>
</evidence>
<comment type="caution">
    <text evidence="2">The sequence shown here is derived from an EMBL/GenBank/DDBJ whole genome shotgun (WGS) entry which is preliminary data.</text>
</comment>
<feature type="compositionally biased region" description="Polar residues" evidence="1">
    <location>
        <begin position="1"/>
        <end position="15"/>
    </location>
</feature>
<name>A0AA42WBZ8_9BURK</name>
<dbReference type="Proteomes" id="UP001161276">
    <property type="component" value="Unassembled WGS sequence"/>
</dbReference>
<accession>A0AA42WBZ8</accession>
<reference evidence="2" key="1">
    <citation type="submission" date="2022-09" db="EMBL/GenBank/DDBJ databases">
        <title>Intensive care unit water sources are persistently colonized with multi-drug resistant bacteria and are the site of extensive horizontal gene transfer of antibiotic resistance genes.</title>
        <authorList>
            <person name="Diorio-Toth L."/>
        </authorList>
    </citation>
    <scope>NUCLEOTIDE SEQUENCE</scope>
    <source>
        <strain evidence="2">GD03676</strain>
    </source>
</reference>
<sequence length="58" mass="6226">MKLSQRSNAGDTNSGKDAPAQTYTIPAAPVEIDGFGNLSLDRALRARSYLESITQQAE</sequence>
<protein>
    <submittedName>
        <fullName evidence="2">Uncharacterized protein</fullName>
    </submittedName>
</protein>
<dbReference type="AlphaFoldDB" id="A0AA42WBZ8"/>
<evidence type="ECO:0000313" key="2">
    <source>
        <dbReference type="EMBL" id="MDH2051142.1"/>
    </source>
</evidence>
<dbReference type="RefSeq" id="WP_280026861.1">
    <property type="nucleotide sequence ID" value="NZ_CBDEUO010000003.1"/>
</dbReference>
<gene>
    <name evidence="2" type="ORF">N5K24_12085</name>
</gene>
<evidence type="ECO:0000256" key="1">
    <source>
        <dbReference type="SAM" id="MobiDB-lite"/>
    </source>
</evidence>